<evidence type="ECO:0000313" key="2">
    <source>
        <dbReference type="Proteomes" id="UP000266889"/>
    </source>
</evidence>
<accession>A0A3N9XTU1</accession>
<sequence length="96" mass="10732">MARIPALEPQFTPDVEAQLATMMPPGMPRIGLFRTFAKNLPMTIATSHWGRYQLGRQLSPALRERDGWYHAIRFAAHTARTDLEPGAPRFADVTAA</sequence>
<proteinExistence type="predicted"/>
<dbReference type="OrthoDB" id="4704294at2"/>
<dbReference type="Proteomes" id="UP000266889">
    <property type="component" value="Unassembled WGS sequence"/>
</dbReference>
<protein>
    <submittedName>
        <fullName evidence="1">Uncharacterized protein</fullName>
    </submittedName>
</protein>
<organism evidence="1 2">
    <name type="scientific">Micromonospora arida</name>
    <dbReference type="NCBI Taxonomy" id="2203715"/>
    <lineage>
        <taxon>Bacteria</taxon>
        <taxon>Bacillati</taxon>
        <taxon>Actinomycetota</taxon>
        <taxon>Actinomycetes</taxon>
        <taxon>Micromonosporales</taxon>
        <taxon>Micromonosporaceae</taxon>
        <taxon>Micromonospora</taxon>
    </lineage>
</organism>
<evidence type="ECO:0000313" key="1">
    <source>
        <dbReference type="EMBL" id="RQX10217.1"/>
    </source>
</evidence>
<reference evidence="1 2" key="1">
    <citation type="submission" date="2018-05" db="EMBL/GenBank/DDBJ databases">
        <title>Micromonospora from Atacama Desert.</title>
        <authorList>
            <person name="Carro L."/>
            <person name="Goodfellow M."/>
            <person name="Klenk H.-P."/>
        </authorList>
    </citation>
    <scope>NUCLEOTIDE SEQUENCE [LARGE SCALE GENOMIC DNA]</scope>
    <source>
        <strain evidence="1 2">LB32</strain>
    </source>
</reference>
<comment type="caution">
    <text evidence="1">The sequence shown here is derived from an EMBL/GenBank/DDBJ whole genome shotgun (WGS) entry which is preliminary data.</text>
</comment>
<name>A0A3N9XTU1_9ACTN</name>
<gene>
    <name evidence="1" type="ORF">DLJ58_12015</name>
</gene>
<dbReference type="EMBL" id="QGSY01000159">
    <property type="protein sequence ID" value="RQX10217.1"/>
    <property type="molecule type" value="Genomic_DNA"/>
</dbReference>
<dbReference type="AlphaFoldDB" id="A0A3N9XTU1"/>
<dbReference type="RefSeq" id="WP_124855831.1">
    <property type="nucleotide sequence ID" value="NZ_JBEXYX010000016.1"/>
</dbReference>
<keyword evidence="2" id="KW-1185">Reference proteome</keyword>